<dbReference type="GO" id="GO:0005506">
    <property type="term" value="F:iron ion binding"/>
    <property type="evidence" value="ECO:0007669"/>
    <property type="project" value="InterPro"/>
</dbReference>
<keyword evidence="10" id="KW-1133">Transmembrane helix</keyword>
<name>A0A0D2AG44_EXOME</name>
<dbReference type="Proteomes" id="UP000054302">
    <property type="component" value="Unassembled WGS sequence"/>
</dbReference>
<dbReference type="InterPro" id="IPR001128">
    <property type="entry name" value="Cyt_P450"/>
</dbReference>
<comment type="cofactor">
    <cofactor evidence="1 8">
        <name>heme</name>
        <dbReference type="ChEBI" id="CHEBI:30413"/>
    </cofactor>
</comment>
<feature type="transmembrane region" description="Helical" evidence="10">
    <location>
        <begin position="20"/>
        <end position="40"/>
    </location>
</feature>
<keyword evidence="10" id="KW-0812">Transmembrane</keyword>
<keyword evidence="3 8" id="KW-0349">Heme</keyword>
<gene>
    <name evidence="11" type="ORF">PV10_01593</name>
</gene>
<dbReference type="OMA" id="SERKECQ"/>
<dbReference type="Pfam" id="PF00067">
    <property type="entry name" value="p450"/>
    <property type="match status" value="1"/>
</dbReference>
<dbReference type="GO" id="GO:0016705">
    <property type="term" value="F:oxidoreductase activity, acting on paired donors, with incorporation or reduction of molecular oxygen"/>
    <property type="evidence" value="ECO:0007669"/>
    <property type="project" value="InterPro"/>
</dbReference>
<evidence type="ECO:0000256" key="10">
    <source>
        <dbReference type="SAM" id="Phobius"/>
    </source>
</evidence>
<dbReference type="InterPro" id="IPR050121">
    <property type="entry name" value="Cytochrome_P450_monoxygenase"/>
</dbReference>
<evidence type="ECO:0000313" key="11">
    <source>
        <dbReference type="EMBL" id="KIV97893.1"/>
    </source>
</evidence>
<dbReference type="RefSeq" id="XP_016229467.1">
    <property type="nucleotide sequence ID" value="XM_016365818.1"/>
</dbReference>
<dbReference type="OrthoDB" id="1470350at2759"/>
<evidence type="ECO:0000256" key="1">
    <source>
        <dbReference type="ARBA" id="ARBA00001971"/>
    </source>
</evidence>
<dbReference type="InterPro" id="IPR002401">
    <property type="entry name" value="Cyt_P450_E_grp-I"/>
</dbReference>
<accession>A0A0D2AG44</accession>
<comment type="similarity">
    <text evidence="2 9">Belongs to the cytochrome P450 family.</text>
</comment>
<evidence type="ECO:0000256" key="7">
    <source>
        <dbReference type="ARBA" id="ARBA00023033"/>
    </source>
</evidence>
<dbReference type="PRINTS" id="PR00463">
    <property type="entry name" value="EP450I"/>
</dbReference>
<dbReference type="GO" id="GO:0020037">
    <property type="term" value="F:heme binding"/>
    <property type="evidence" value="ECO:0007669"/>
    <property type="project" value="InterPro"/>
</dbReference>
<dbReference type="GeneID" id="27319438"/>
<evidence type="ECO:0000256" key="4">
    <source>
        <dbReference type="ARBA" id="ARBA00022723"/>
    </source>
</evidence>
<dbReference type="InterPro" id="IPR017972">
    <property type="entry name" value="Cyt_P450_CS"/>
</dbReference>
<dbReference type="AlphaFoldDB" id="A0A0D2AG44"/>
<evidence type="ECO:0000256" key="8">
    <source>
        <dbReference type="PIRSR" id="PIRSR602401-1"/>
    </source>
</evidence>
<dbReference type="CDD" id="cd11061">
    <property type="entry name" value="CYP67-like"/>
    <property type="match status" value="1"/>
</dbReference>
<keyword evidence="6 8" id="KW-0408">Iron</keyword>
<sequence>MFIAQYLQSLSTGDLATDAKYIVGLLGVSTLVYIFCLAIYRVWFHPLAKYPGPLLGRITPLYDFYIAYGEKRAHHFAYMHAKYGPVVRFTPDYLSFNSTKAFEDIYGWKANVRKTDSMTSTQSDPETMSTFSEIHRVPALKKRKILQQGFSESALRDAEEYIVDQINIFCRELVNPATEHKKDMSLWLNYLAYDIMGEIVFGKGFNMLTNDKIRYILPLIDDMTFSMLLGGIIPSFHKWGLIDWIFPSISAGRMKFIKESEARVAARIAEGVSNSAGRKDFFYHLMKHRDPETGEPLSKKMLLTEGVLLITAGSDTTSTGLAGALFYLLKHPHCMKRLREELDSVFDTVEEIRMTTKMTKCRYLKACIDESLRMAPPGPGMSPRTVMEGGMMIDGEYFPEGTDVGGAAYTYAYNPENFTDPEVFRPERFLLGEGEPEPDVLRAKGSYWPFGTGVRKCPGMKMALQELYLGIARTVYLFDITSEKPEELKTNFEILDHFNVKKEGPWCSFKLREGRQLPSCRPVSS</sequence>
<protein>
    <submittedName>
        <fullName evidence="11">Uncharacterized protein</fullName>
    </submittedName>
</protein>
<dbReference type="HOGENOM" id="CLU_001570_14_11_1"/>
<keyword evidence="7 9" id="KW-0503">Monooxygenase</keyword>
<feature type="binding site" description="axial binding residue" evidence="8">
    <location>
        <position position="457"/>
    </location>
    <ligand>
        <name>heme</name>
        <dbReference type="ChEBI" id="CHEBI:30413"/>
    </ligand>
    <ligandPart>
        <name>Fe</name>
        <dbReference type="ChEBI" id="CHEBI:18248"/>
    </ligandPart>
</feature>
<dbReference type="PANTHER" id="PTHR24305">
    <property type="entry name" value="CYTOCHROME P450"/>
    <property type="match status" value="1"/>
</dbReference>
<evidence type="ECO:0000256" key="5">
    <source>
        <dbReference type="ARBA" id="ARBA00023002"/>
    </source>
</evidence>
<evidence type="ECO:0000313" key="12">
    <source>
        <dbReference type="Proteomes" id="UP000054302"/>
    </source>
</evidence>
<dbReference type="EMBL" id="KN847520">
    <property type="protein sequence ID" value="KIV97893.1"/>
    <property type="molecule type" value="Genomic_DNA"/>
</dbReference>
<evidence type="ECO:0000256" key="3">
    <source>
        <dbReference type="ARBA" id="ARBA00022617"/>
    </source>
</evidence>
<dbReference type="PANTHER" id="PTHR24305:SF237">
    <property type="entry name" value="CYTOCHROME P450 MONOOXYGENASE ATNE-RELATED"/>
    <property type="match status" value="1"/>
</dbReference>
<keyword evidence="12" id="KW-1185">Reference proteome</keyword>
<proteinExistence type="inferred from homology"/>
<keyword evidence="5 9" id="KW-0560">Oxidoreductase</keyword>
<evidence type="ECO:0000256" key="2">
    <source>
        <dbReference type="ARBA" id="ARBA00010617"/>
    </source>
</evidence>
<evidence type="ECO:0000256" key="9">
    <source>
        <dbReference type="RuleBase" id="RU000461"/>
    </source>
</evidence>
<dbReference type="PROSITE" id="PS00086">
    <property type="entry name" value="CYTOCHROME_P450"/>
    <property type="match status" value="1"/>
</dbReference>
<dbReference type="InterPro" id="IPR036396">
    <property type="entry name" value="Cyt_P450_sf"/>
</dbReference>
<dbReference type="STRING" id="212818.A0A0D2AG44"/>
<dbReference type="Gene3D" id="1.10.630.10">
    <property type="entry name" value="Cytochrome P450"/>
    <property type="match status" value="1"/>
</dbReference>
<keyword evidence="4 8" id="KW-0479">Metal-binding</keyword>
<dbReference type="GO" id="GO:0004497">
    <property type="term" value="F:monooxygenase activity"/>
    <property type="evidence" value="ECO:0007669"/>
    <property type="project" value="UniProtKB-KW"/>
</dbReference>
<organism evidence="11 12">
    <name type="scientific">Exophiala mesophila</name>
    <name type="common">Black yeast-like fungus</name>
    <dbReference type="NCBI Taxonomy" id="212818"/>
    <lineage>
        <taxon>Eukaryota</taxon>
        <taxon>Fungi</taxon>
        <taxon>Dikarya</taxon>
        <taxon>Ascomycota</taxon>
        <taxon>Pezizomycotina</taxon>
        <taxon>Eurotiomycetes</taxon>
        <taxon>Chaetothyriomycetidae</taxon>
        <taxon>Chaetothyriales</taxon>
        <taxon>Herpotrichiellaceae</taxon>
        <taxon>Exophiala</taxon>
    </lineage>
</organism>
<evidence type="ECO:0000256" key="6">
    <source>
        <dbReference type="ARBA" id="ARBA00023004"/>
    </source>
</evidence>
<keyword evidence="10" id="KW-0472">Membrane</keyword>
<dbReference type="VEuPathDB" id="FungiDB:PV10_01593"/>
<dbReference type="SUPFAM" id="SSF48264">
    <property type="entry name" value="Cytochrome P450"/>
    <property type="match status" value="1"/>
</dbReference>
<reference evidence="11 12" key="1">
    <citation type="submission" date="2015-01" db="EMBL/GenBank/DDBJ databases">
        <title>The Genome Sequence of Exophiala mesophila CBS40295.</title>
        <authorList>
            <consortium name="The Broad Institute Genomics Platform"/>
            <person name="Cuomo C."/>
            <person name="de Hoog S."/>
            <person name="Gorbushina A."/>
            <person name="Stielow B."/>
            <person name="Teixiera M."/>
            <person name="Abouelleil A."/>
            <person name="Chapman S.B."/>
            <person name="Priest M."/>
            <person name="Young S.K."/>
            <person name="Wortman J."/>
            <person name="Nusbaum C."/>
            <person name="Birren B."/>
        </authorList>
    </citation>
    <scope>NUCLEOTIDE SEQUENCE [LARGE SCALE GENOMIC DNA]</scope>
    <source>
        <strain evidence="11 12">CBS 40295</strain>
    </source>
</reference>
<dbReference type="PRINTS" id="PR00385">
    <property type="entry name" value="P450"/>
</dbReference>